<name>A0A3S5F6M1_9NEIS</name>
<organism evidence="1 2">
    <name type="scientific">Neisseria animaloris</name>
    <dbReference type="NCBI Taxonomy" id="326522"/>
    <lineage>
        <taxon>Bacteria</taxon>
        <taxon>Pseudomonadati</taxon>
        <taxon>Pseudomonadota</taxon>
        <taxon>Betaproteobacteria</taxon>
        <taxon>Neisseriales</taxon>
        <taxon>Neisseriaceae</taxon>
        <taxon>Neisseria</taxon>
    </lineage>
</organism>
<dbReference type="Proteomes" id="UP000268229">
    <property type="component" value="Chromosome"/>
</dbReference>
<dbReference type="AlphaFoldDB" id="A0A3S5F6M1"/>
<protein>
    <submittedName>
        <fullName evidence="1">Uncharacterized protein</fullName>
    </submittedName>
</protein>
<proteinExistence type="predicted"/>
<accession>A0A3S5F6M1</accession>
<evidence type="ECO:0000313" key="1">
    <source>
        <dbReference type="EMBL" id="VEJ21921.1"/>
    </source>
</evidence>
<gene>
    <name evidence="1" type="ORF">NCTC12227_01688</name>
</gene>
<reference evidence="1 2" key="1">
    <citation type="submission" date="2018-12" db="EMBL/GenBank/DDBJ databases">
        <authorList>
            <consortium name="Pathogen Informatics"/>
        </authorList>
    </citation>
    <scope>NUCLEOTIDE SEQUENCE [LARGE SCALE GENOMIC DNA]</scope>
    <source>
        <strain evidence="1 2">NCTC12227</strain>
    </source>
</reference>
<keyword evidence="2" id="KW-1185">Reference proteome</keyword>
<sequence length="47" mass="5733">MLFTGCYKKEYSAIFTNLLLNVQQNIKKRQFWPVKISFCFCCHLWKI</sequence>
<evidence type="ECO:0000313" key="2">
    <source>
        <dbReference type="Proteomes" id="UP000268229"/>
    </source>
</evidence>
<dbReference type="EMBL" id="LR134516">
    <property type="protein sequence ID" value="VEJ21921.1"/>
    <property type="molecule type" value="Genomic_DNA"/>
</dbReference>
<dbReference type="KEGG" id="nani:NCTC12227_01688"/>